<gene>
    <name evidence="3" type="ORF">IAD03_03135</name>
</gene>
<dbReference type="Pfam" id="PF01261">
    <property type="entry name" value="AP_endonuc_2"/>
    <property type="match status" value="1"/>
</dbReference>
<evidence type="ECO:0000313" key="4">
    <source>
        <dbReference type="Proteomes" id="UP000824141"/>
    </source>
</evidence>
<proteinExistence type="predicted"/>
<sequence>MAGMEERESERGESMFSFGCCLPGGPFDAGQAHRLAAMGFAYGEIAAAPLAAMTNEEFAALRREQQVGGLPIQAANCFLPGELSLFAPDQKEKLRGHVERVLHRAADLGIDTVVFGSGGARRIPKDTPREVGEDVIADFLTLCSRFCAQTGVTLVIEPLNKTECNVLNTVEEAARLARRLDLPQIRVLADAYHVFCEQEDFSVLSREREWLAHIHVAEPPGRMVPGADGGAYLACFGKALREAGYDGRVSIECRWEHFEAEMEQGLHFLKKSF</sequence>
<dbReference type="PANTHER" id="PTHR43489:SF7">
    <property type="entry name" value="3-DEHYDRO-D-GULOSIDE 4-EPIMERASE-RELATED"/>
    <property type="match status" value="1"/>
</dbReference>
<dbReference type="Gene3D" id="3.20.20.150">
    <property type="entry name" value="Divalent-metal-dependent TIM barrel enzymes"/>
    <property type="match status" value="1"/>
</dbReference>
<comment type="caution">
    <text evidence="3">The sequence shown here is derived from an EMBL/GenBank/DDBJ whole genome shotgun (WGS) entry which is preliminary data.</text>
</comment>
<name>A0A9D1FSA6_9FIRM</name>
<dbReference type="InterPro" id="IPR050417">
    <property type="entry name" value="Sugar_Epim/Isomerase"/>
</dbReference>
<evidence type="ECO:0000313" key="3">
    <source>
        <dbReference type="EMBL" id="HIS78345.1"/>
    </source>
</evidence>
<keyword evidence="1 3" id="KW-0413">Isomerase</keyword>
<feature type="domain" description="Xylose isomerase-like TIM barrel" evidence="2">
    <location>
        <begin position="34"/>
        <end position="271"/>
    </location>
</feature>
<dbReference type="InterPro" id="IPR013022">
    <property type="entry name" value="Xyl_isomerase-like_TIM-brl"/>
</dbReference>
<accession>A0A9D1FSA6</accession>
<dbReference type="EMBL" id="DVJM01000055">
    <property type="protein sequence ID" value="HIS78345.1"/>
    <property type="molecule type" value="Genomic_DNA"/>
</dbReference>
<dbReference type="PANTHER" id="PTHR43489">
    <property type="entry name" value="ISOMERASE"/>
    <property type="match status" value="1"/>
</dbReference>
<reference evidence="3" key="1">
    <citation type="submission" date="2020-10" db="EMBL/GenBank/DDBJ databases">
        <authorList>
            <person name="Gilroy R."/>
        </authorList>
    </citation>
    <scope>NUCLEOTIDE SEQUENCE</scope>
    <source>
        <strain evidence="3">6086</strain>
    </source>
</reference>
<organism evidence="3 4">
    <name type="scientific">Candidatus Caccousia stercoris</name>
    <dbReference type="NCBI Taxonomy" id="2840723"/>
    <lineage>
        <taxon>Bacteria</taxon>
        <taxon>Bacillati</taxon>
        <taxon>Bacillota</taxon>
        <taxon>Clostridia</taxon>
        <taxon>Eubacteriales</taxon>
        <taxon>Oscillospiraceae</taxon>
        <taxon>Oscillospiraceae incertae sedis</taxon>
        <taxon>Candidatus Caccousia</taxon>
    </lineage>
</organism>
<dbReference type="AlphaFoldDB" id="A0A9D1FSA6"/>
<dbReference type="SUPFAM" id="SSF51658">
    <property type="entry name" value="Xylose isomerase-like"/>
    <property type="match status" value="1"/>
</dbReference>
<reference evidence="3" key="2">
    <citation type="journal article" date="2021" name="PeerJ">
        <title>Extensive microbial diversity within the chicken gut microbiome revealed by metagenomics and culture.</title>
        <authorList>
            <person name="Gilroy R."/>
            <person name="Ravi A."/>
            <person name="Getino M."/>
            <person name="Pursley I."/>
            <person name="Horton D.L."/>
            <person name="Alikhan N.F."/>
            <person name="Baker D."/>
            <person name="Gharbi K."/>
            <person name="Hall N."/>
            <person name="Watson M."/>
            <person name="Adriaenssens E.M."/>
            <person name="Foster-Nyarko E."/>
            <person name="Jarju S."/>
            <person name="Secka A."/>
            <person name="Antonio M."/>
            <person name="Oren A."/>
            <person name="Chaudhuri R.R."/>
            <person name="La Ragione R."/>
            <person name="Hildebrand F."/>
            <person name="Pallen M.J."/>
        </authorList>
    </citation>
    <scope>NUCLEOTIDE SEQUENCE</scope>
    <source>
        <strain evidence="3">6086</strain>
    </source>
</reference>
<protein>
    <submittedName>
        <fullName evidence="3">Sugar phosphate isomerase/epimerase</fullName>
    </submittedName>
</protein>
<dbReference type="GO" id="GO:0016853">
    <property type="term" value="F:isomerase activity"/>
    <property type="evidence" value="ECO:0007669"/>
    <property type="project" value="UniProtKB-KW"/>
</dbReference>
<dbReference type="InterPro" id="IPR036237">
    <property type="entry name" value="Xyl_isomerase-like_sf"/>
</dbReference>
<evidence type="ECO:0000256" key="1">
    <source>
        <dbReference type="ARBA" id="ARBA00023235"/>
    </source>
</evidence>
<dbReference type="Proteomes" id="UP000824141">
    <property type="component" value="Unassembled WGS sequence"/>
</dbReference>
<evidence type="ECO:0000259" key="2">
    <source>
        <dbReference type="Pfam" id="PF01261"/>
    </source>
</evidence>